<dbReference type="Pfam" id="PF11367">
    <property type="entry name" value="Tail_completion_gp17"/>
    <property type="match status" value="1"/>
</dbReference>
<dbReference type="BioCyc" id="RSPH349102:G1G8M-1811-MONOMER"/>
<proteinExistence type="predicted"/>
<dbReference type="KEGG" id="rsq:Rsph17025_1757"/>
<reference evidence="1" key="1">
    <citation type="submission" date="2007-04" db="EMBL/GenBank/DDBJ databases">
        <title>Complete sequence of chromosome of Rhodobacter sphaeroides ATCC 17025.</title>
        <authorList>
            <consortium name="US DOE Joint Genome Institute"/>
            <person name="Copeland A."/>
            <person name="Lucas S."/>
            <person name="Lapidus A."/>
            <person name="Barry K."/>
            <person name="Detter J.C."/>
            <person name="Glavina del Rio T."/>
            <person name="Hammon N."/>
            <person name="Israni S."/>
            <person name="Dalin E."/>
            <person name="Tice H."/>
            <person name="Pitluck S."/>
            <person name="Chertkov O."/>
            <person name="Brettin T."/>
            <person name="Bruce D."/>
            <person name="Han C."/>
            <person name="Schmutz J."/>
            <person name="Larimer F."/>
            <person name="Land M."/>
            <person name="Hauser L."/>
            <person name="Kyrpides N."/>
            <person name="Kim E."/>
            <person name="Richardson P."/>
            <person name="Mackenzie C."/>
            <person name="Choudhary M."/>
            <person name="Donohue T.J."/>
            <person name="Kaplan S."/>
        </authorList>
    </citation>
    <scope>NUCLEOTIDE SEQUENCE [LARGE SCALE GENOMIC DNA]</scope>
    <source>
        <strain evidence="1">ATCC 17025</strain>
    </source>
</reference>
<dbReference type="eggNOG" id="ENOG50331ID">
    <property type="taxonomic scope" value="Bacteria"/>
</dbReference>
<evidence type="ECO:0008006" key="2">
    <source>
        <dbReference type="Google" id="ProtNLM"/>
    </source>
</evidence>
<organism evidence="1">
    <name type="scientific">Cereibacter sphaeroides (strain ATCC 17025 / ATH 2.4.3)</name>
    <name type="common">Rhodobacter sphaeroides</name>
    <dbReference type="NCBI Taxonomy" id="349102"/>
    <lineage>
        <taxon>Bacteria</taxon>
        <taxon>Pseudomonadati</taxon>
        <taxon>Pseudomonadota</taxon>
        <taxon>Alphaproteobacteria</taxon>
        <taxon>Rhodobacterales</taxon>
        <taxon>Paracoccaceae</taxon>
        <taxon>Cereibacter</taxon>
    </lineage>
</organism>
<dbReference type="Gene3D" id="3.30.2000.30">
    <property type="match status" value="1"/>
</dbReference>
<protein>
    <recommendedName>
        <fullName evidence="2">DUF3168 domain-containing protein</fullName>
    </recommendedName>
</protein>
<evidence type="ECO:0000313" key="1">
    <source>
        <dbReference type="EMBL" id="ABP70650.1"/>
    </source>
</evidence>
<accession>A4WTD6</accession>
<sequence>MSPSVELQTAIYQLLTAPGSATMALAAGRVYDNVPGSPAFPYVSFGPSDHVEDDADGIPARVETLQLDGWTRDSGKLRGARELADAIKADLHGASFEFTTNALVQIRVRPVRVFRDPDGITGHAVVPIEATIEEV</sequence>
<dbReference type="InterPro" id="IPR021508">
    <property type="entry name" value="Gp17-like"/>
</dbReference>
<dbReference type="AlphaFoldDB" id="A4WTD6"/>
<name>A4WTD6_CERS5</name>
<gene>
    <name evidence="1" type="ordered locus">Rsph17025_1757</name>
</gene>
<dbReference type="InterPro" id="IPR053745">
    <property type="entry name" value="Viral_Tail_Comp_sf"/>
</dbReference>
<dbReference type="HOGENOM" id="CLU_126531_2_0_5"/>
<dbReference type="STRING" id="349102.Rsph17025_1757"/>
<dbReference type="EMBL" id="CP000661">
    <property type="protein sequence ID" value="ABP70650.1"/>
    <property type="molecule type" value="Genomic_DNA"/>
</dbReference>